<dbReference type="PANTHER" id="PTHR42937">
    <property type="match status" value="1"/>
</dbReference>
<dbReference type="Pfam" id="PF00291">
    <property type="entry name" value="PALP"/>
    <property type="match status" value="1"/>
</dbReference>
<dbReference type="InterPro" id="IPR002933">
    <property type="entry name" value="Peptidase_M20"/>
</dbReference>
<dbReference type="InterPro" id="IPR011650">
    <property type="entry name" value="Peptidase_M20_dimer"/>
</dbReference>
<dbReference type="GO" id="GO:0016787">
    <property type="term" value="F:hydrolase activity"/>
    <property type="evidence" value="ECO:0007669"/>
    <property type="project" value="InterPro"/>
</dbReference>
<dbReference type="Proteomes" id="UP000270230">
    <property type="component" value="Unassembled WGS sequence"/>
</dbReference>
<name>A0A3M7BTT6_HORWE</name>
<evidence type="ECO:0000256" key="1">
    <source>
        <dbReference type="ARBA" id="ARBA00006247"/>
    </source>
</evidence>
<dbReference type="EMBL" id="QWIN01001216">
    <property type="protein sequence ID" value="RMY43225.1"/>
    <property type="molecule type" value="Genomic_DNA"/>
</dbReference>
<sequence length="751" mass="81530">MSSFRRPVHFNDNWTAWHSPPNPSQEQIRRFHRSIPDYRPTLTVQLEELAREIGVRSIHLKIEGDRFGLPSFKTLGASWAIGRAIANRFVLPFETDWDTVKRSVRDTNLKLYAATEGNHGRAVARIASWLGLAAEIHVPAGMHANTIRLIESEGAVVVQSHGNYDTAVREAHEASSDETEGIFIQDFAFTGYHEIPQWIVDGYSTIMHELQEQLEGTVATHVFAPVGAGSFARSVVSYYRGEGSKTRVVGIEADTAACLWKSLNSGKPLTVQTTNTIMAGLDCGTLSTIAWPYLRNGLAASMTISDYEAHRASLYLKSQGISAGPCGASGVAALRRLTAEDKQRLELNETSVIVLPCTEGAREYDVPMDVTVDDPVQLTQLLVQINSSNPSMGSVPGPGESAIARFVAVWLEHRNLESHWVEPRESRPSVVGVCRGRGGGKSLMLNGHIDTVTLMCYEDDPLSGNIADGKLYGRGAADMKCGVAAAMVALANAKKLGLRGDVIFTGVADEEDLSIGTEDVLEAGWRADGAIVNEPTNLCVVNAHKGFVWLQVDVHGVAAHGSRADLGIDAIAKAGHFLAELDRYALRLRESNAESLMGPPTIHASLIKGGEEASSYPAVCSITLERRTIFGETPEMVEKQVRLILESISREVEGFSFDIKVTASRPPYQSPRDSDFSSLVCDKVGKAIDQTPTVDAVTYWTDCALIAEKGIPALLWGPIGEGLHAKREWADINSIRTVADTLTSIAASFCK</sequence>
<dbReference type="InterPro" id="IPR001926">
    <property type="entry name" value="TrpB-like_PALP"/>
</dbReference>
<dbReference type="PANTHER" id="PTHR42937:SF1">
    <property type="entry name" value="DIAMINOPROPIONATE AMMONIA-LYASE"/>
    <property type="match status" value="1"/>
</dbReference>
<feature type="domain" description="Tryptophan synthase beta chain-like PALP" evidence="2">
    <location>
        <begin position="37"/>
        <end position="355"/>
    </location>
</feature>
<feature type="domain" description="Peptidase M20 dimerisation" evidence="3">
    <location>
        <begin position="542"/>
        <end position="651"/>
    </location>
</feature>
<dbReference type="Pfam" id="PF07687">
    <property type="entry name" value="M20_dimer"/>
    <property type="match status" value="1"/>
</dbReference>
<evidence type="ECO:0000259" key="2">
    <source>
        <dbReference type="Pfam" id="PF00291"/>
    </source>
</evidence>
<dbReference type="InterPro" id="IPR036264">
    <property type="entry name" value="Bact_exopeptidase_dim_dom"/>
</dbReference>
<evidence type="ECO:0000313" key="5">
    <source>
        <dbReference type="Proteomes" id="UP000270230"/>
    </source>
</evidence>
<dbReference type="OrthoDB" id="10059875at2759"/>
<proteinExistence type="inferred from homology"/>
<dbReference type="SUPFAM" id="SSF53187">
    <property type="entry name" value="Zn-dependent exopeptidases"/>
    <property type="match status" value="1"/>
</dbReference>
<dbReference type="Gene3D" id="3.30.70.360">
    <property type="match status" value="1"/>
</dbReference>
<dbReference type="CDD" id="cd00640">
    <property type="entry name" value="Trp-synth-beta_II"/>
    <property type="match status" value="1"/>
</dbReference>
<dbReference type="Pfam" id="PF01546">
    <property type="entry name" value="Peptidase_M20"/>
    <property type="match status" value="1"/>
</dbReference>
<dbReference type="SUPFAM" id="SSF53686">
    <property type="entry name" value="Tryptophan synthase beta subunit-like PLP-dependent enzymes"/>
    <property type="match status" value="1"/>
</dbReference>
<evidence type="ECO:0000313" key="4">
    <source>
        <dbReference type="EMBL" id="RMY43225.1"/>
    </source>
</evidence>
<protein>
    <recommendedName>
        <fullName evidence="6">Succinyl-diaminopimelate desuccinylase</fullName>
    </recommendedName>
</protein>
<organism evidence="4 5">
    <name type="scientific">Hortaea werneckii</name>
    <name type="common">Black yeast</name>
    <name type="synonym">Cladosporium werneckii</name>
    <dbReference type="NCBI Taxonomy" id="91943"/>
    <lineage>
        <taxon>Eukaryota</taxon>
        <taxon>Fungi</taxon>
        <taxon>Dikarya</taxon>
        <taxon>Ascomycota</taxon>
        <taxon>Pezizomycotina</taxon>
        <taxon>Dothideomycetes</taxon>
        <taxon>Dothideomycetidae</taxon>
        <taxon>Mycosphaerellales</taxon>
        <taxon>Teratosphaeriaceae</taxon>
        <taxon>Hortaea</taxon>
    </lineage>
</organism>
<dbReference type="SUPFAM" id="SSF55031">
    <property type="entry name" value="Bacterial exopeptidase dimerisation domain"/>
    <property type="match status" value="1"/>
</dbReference>
<evidence type="ECO:0008006" key="6">
    <source>
        <dbReference type="Google" id="ProtNLM"/>
    </source>
</evidence>
<accession>A0A3M7BTT6</accession>
<reference evidence="4 5" key="1">
    <citation type="journal article" date="2018" name="BMC Genomics">
        <title>Genomic evidence for intraspecific hybridization in a clonal and extremely halotolerant yeast.</title>
        <authorList>
            <person name="Gostincar C."/>
            <person name="Stajich J.E."/>
            <person name="Zupancic J."/>
            <person name="Zalar P."/>
            <person name="Gunde-Cimerman N."/>
        </authorList>
    </citation>
    <scope>NUCLEOTIDE SEQUENCE [LARGE SCALE GENOMIC DNA]</scope>
    <source>
        <strain evidence="4 5">EXF-151</strain>
    </source>
</reference>
<dbReference type="InterPro" id="IPR036052">
    <property type="entry name" value="TrpB-like_PALP_sf"/>
</dbReference>
<comment type="caution">
    <text evidence="4">The sequence shown here is derived from an EMBL/GenBank/DDBJ whole genome shotgun (WGS) entry which is preliminary data.</text>
</comment>
<comment type="similarity">
    <text evidence="1">Belongs to the peptidase M20A family.</text>
</comment>
<dbReference type="AlphaFoldDB" id="A0A3M7BTT6"/>
<dbReference type="Gene3D" id="3.40.630.10">
    <property type="entry name" value="Zn peptidases"/>
    <property type="match status" value="1"/>
</dbReference>
<gene>
    <name evidence="4" type="ORF">D0865_11401</name>
</gene>
<dbReference type="NCBIfam" id="NF006058">
    <property type="entry name" value="PRK08206.1"/>
    <property type="match status" value="1"/>
</dbReference>
<dbReference type="Gene3D" id="3.40.50.1100">
    <property type="match status" value="2"/>
</dbReference>
<evidence type="ECO:0000259" key="3">
    <source>
        <dbReference type="Pfam" id="PF07687"/>
    </source>
</evidence>